<evidence type="ECO:0000313" key="2">
    <source>
        <dbReference type="Proteomes" id="UP000036947"/>
    </source>
</evidence>
<gene>
    <name evidence="1" type="ORF">TOPH_00642</name>
</gene>
<dbReference type="Proteomes" id="UP000036947">
    <property type="component" value="Unassembled WGS sequence"/>
</dbReference>
<proteinExistence type="predicted"/>
<dbReference type="AlphaFoldDB" id="A0A0L0NM32"/>
<accession>A0A0L0NM32</accession>
<protein>
    <submittedName>
        <fullName evidence="1">Uncharacterized protein</fullName>
    </submittedName>
</protein>
<dbReference type="EMBL" id="LFRF01000001">
    <property type="protein sequence ID" value="KND95084.1"/>
    <property type="molecule type" value="Genomic_DNA"/>
</dbReference>
<reference evidence="1 2" key="1">
    <citation type="journal article" date="2015" name="BMC Genomics">
        <title>The genome of the truffle-parasite Tolypocladium ophioglossoides and the evolution of antifungal peptaibiotics.</title>
        <authorList>
            <person name="Quandt C.A."/>
            <person name="Bushley K.E."/>
            <person name="Spatafora J.W."/>
        </authorList>
    </citation>
    <scope>NUCLEOTIDE SEQUENCE [LARGE SCALE GENOMIC DNA]</scope>
    <source>
        <strain evidence="1 2">CBS 100239</strain>
    </source>
</reference>
<sequence>MFVLSQKPACGDTWPKSSFFEAAESKMACISEASCTKRFHSSTYRDLAWRARTSFRAPAVGESHDKGLQRLECELVYDCDVDDADDGDAANRGVELRISSQRVFEFALGVAIAGVGDDYRREPQGEEDGDEVECRSRPQWEVVAQDQENHQGYYEKRKDGEYRRADRRRSAHSTPYAVLQAEELTTLSSSDPGFEIAVACLMTQSRGKRGRRLVPHLWGRTLALN</sequence>
<comment type="caution">
    <text evidence="1">The sequence shown here is derived from an EMBL/GenBank/DDBJ whole genome shotgun (WGS) entry which is preliminary data.</text>
</comment>
<organism evidence="1 2">
    <name type="scientific">Tolypocladium ophioglossoides (strain CBS 100239)</name>
    <name type="common">Snaketongue truffleclub</name>
    <name type="synonym">Elaphocordyceps ophioglossoides</name>
    <dbReference type="NCBI Taxonomy" id="1163406"/>
    <lineage>
        <taxon>Eukaryota</taxon>
        <taxon>Fungi</taxon>
        <taxon>Dikarya</taxon>
        <taxon>Ascomycota</taxon>
        <taxon>Pezizomycotina</taxon>
        <taxon>Sordariomycetes</taxon>
        <taxon>Hypocreomycetidae</taxon>
        <taxon>Hypocreales</taxon>
        <taxon>Ophiocordycipitaceae</taxon>
        <taxon>Tolypocladium</taxon>
    </lineage>
</organism>
<name>A0A0L0NM32_TOLOC</name>
<evidence type="ECO:0000313" key="1">
    <source>
        <dbReference type="EMBL" id="KND95084.1"/>
    </source>
</evidence>
<keyword evidence="2" id="KW-1185">Reference proteome</keyword>